<reference evidence="1 2" key="1">
    <citation type="submission" date="2018-08" db="EMBL/GenBank/DDBJ databases">
        <title>A genome reference for cultivated species of the human gut microbiota.</title>
        <authorList>
            <person name="Zou Y."/>
            <person name="Xue W."/>
            <person name="Luo G."/>
        </authorList>
    </citation>
    <scope>NUCLEOTIDE SEQUENCE [LARGE SCALE GENOMIC DNA]</scope>
    <source>
        <strain evidence="1 2">OF01-2LB</strain>
    </source>
</reference>
<name>A0A3E2V1R1_CLOIN</name>
<comment type="caution">
    <text evidence="1">The sequence shown here is derived from an EMBL/GenBank/DDBJ whole genome shotgun (WGS) entry which is preliminary data.</text>
</comment>
<sequence>MLSEKTELDQMKVTVPIRLHFAVLNNAEGTAANTPLQFKTPHKNKYTIAVDKTSSVDVKVKSVKVEKPQNGAWTLKSTADMANETVNPRAVAINLMGEEMIQDKAVEITDFQVAKNTSKTIPFTGVAAKTKIVKNDHDVTGLYEKAFNVTYTLEMVQPAADTPSGS</sequence>
<evidence type="ECO:0000313" key="2">
    <source>
        <dbReference type="Proteomes" id="UP000260025"/>
    </source>
</evidence>
<dbReference type="AlphaFoldDB" id="A0A3E2V1R1"/>
<organism evidence="1 2">
    <name type="scientific">Clostridium innocuum</name>
    <dbReference type="NCBI Taxonomy" id="1522"/>
    <lineage>
        <taxon>Bacteria</taxon>
        <taxon>Bacillati</taxon>
        <taxon>Bacillota</taxon>
        <taxon>Clostridia</taxon>
        <taxon>Eubacteriales</taxon>
        <taxon>Clostridiaceae</taxon>
        <taxon>Clostridium</taxon>
    </lineage>
</organism>
<evidence type="ECO:0000313" key="1">
    <source>
        <dbReference type="EMBL" id="RGC04504.1"/>
    </source>
</evidence>
<gene>
    <name evidence="1" type="ORF">DXA38_23065</name>
</gene>
<accession>A0A3E2V1R1</accession>
<dbReference type="Proteomes" id="UP000260025">
    <property type="component" value="Unassembled WGS sequence"/>
</dbReference>
<protein>
    <submittedName>
        <fullName evidence="1">Uncharacterized protein</fullName>
    </submittedName>
</protein>
<proteinExistence type="predicted"/>
<dbReference type="EMBL" id="QVEV01000146">
    <property type="protein sequence ID" value="RGC04504.1"/>
    <property type="molecule type" value="Genomic_DNA"/>
</dbReference>